<dbReference type="Proteomes" id="UP000000757">
    <property type="component" value="Chromosome"/>
</dbReference>
<dbReference type="STRING" id="246196.MSMEG_4050"/>
<accession>A0QZJ8</accession>
<dbReference type="OrthoDB" id="786583at2"/>
<dbReference type="AlphaFoldDB" id="A0QZJ8"/>
<evidence type="ECO:0000313" key="2">
    <source>
        <dbReference type="Proteomes" id="UP000000757"/>
    </source>
</evidence>
<dbReference type="EMBL" id="CP000480">
    <property type="protein sequence ID" value="ABK73258.1"/>
    <property type="molecule type" value="Genomic_DNA"/>
</dbReference>
<proteinExistence type="predicted"/>
<sequence length="228" mass="24065">MQSAGAAARIEISGNLGTPPGSPIIDPSGESTLQALKAGTASQVVVVNLGDGQQWWQTRLLLLASGMSRHSPGGAIVFTALIGEHPDRFVGWAPSAAVLKCLLASNNSLRRAYLSALRDTNLAGLGTPADWDHPERGLDCPVAVTPGKNLPTPAKFDDFICERMLFGRVLELEGGDLGCGDVPPPARLEGDLSEFGDQSNRFGCVCTQRIDPNVVFLPMVCSSAPHHN</sequence>
<evidence type="ECO:0000313" key="1">
    <source>
        <dbReference type="EMBL" id="ABK73258.1"/>
    </source>
</evidence>
<keyword evidence="2" id="KW-1185">Reference proteome</keyword>
<dbReference type="KEGG" id="msm:MSMEG_4050"/>
<name>A0QZJ8_MYCS2</name>
<gene>
    <name evidence="1" type="ordered locus">MSMEG_4050</name>
</gene>
<organism evidence="1 2">
    <name type="scientific">Mycolicibacterium smegmatis (strain ATCC 700084 / mc(2)155)</name>
    <name type="common">Mycobacterium smegmatis</name>
    <dbReference type="NCBI Taxonomy" id="246196"/>
    <lineage>
        <taxon>Bacteria</taxon>
        <taxon>Bacillati</taxon>
        <taxon>Actinomycetota</taxon>
        <taxon>Actinomycetes</taxon>
        <taxon>Mycobacteriales</taxon>
        <taxon>Mycobacteriaceae</taxon>
        <taxon>Mycolicibacterium</taxon>
    </lineage>
</organism>
<protein>
    <submittedName>
        <fullName evidence="1">Uncharacterized protein</fullName>
    </submittedName>
</protein>
<reference evidence="1 2" key="1">
    <citation type="submission" date="2006-10" db="EMBL/GenBank/DDBJ databases">
        <authorList>
            <person name="Fleischmann R.D."/>
            <person name="Dodson R.J."/>
            <person name="Haft D.H."/>
            <person name="Merkel J.S."/>
            <person name="Nelson W.C."/>
            <person name="Fraser C.M."/>
        </authorList>
    </citation>
    <scope>NUCLEOTIDE SEQUENCE [LARGE SCALE GENOMIC DNA]</scope>
    <source>
        <strain evidence="2">ATCC 700084 / mc(2)155</strain>
    </source>
</reference>